<organism evidence="1 2">
    <name type="scientific">Caenorhabditis tropicalis</name>
    <dbReference type="NCBI Taxonomy" id="1561998"/>
    <lineage>
        <taxon>Eukaryota</taxon>
        <taxon>Metazoa</taxon>
        <taxon>Ecdysozoa</taxon>
        <taxon>Nematoda</taxon>
        <taxon>Chromadorea</taxon>
        <taxon>Rhabditida</taxon>
        <taxon>Rhabditina</taxon>
        <taxon>Rhabditomorpha</taxon>
        <taxon>Rhabditoidea</taxon>
        <taxon>Rhabditidae</taxon>
        <taxon>Peloderinae</taxon>
        <taxon>Caenorhabditis</taxon>
    </lineage>
</organism>
<evidence type="ECO:0000313" key="1">
    <source>
        <dbReference type="Proteomes" id="UP000095282"/>
    </source>
</evidence>
<protein>
    <submittedName>
        <fullName evidence="2">Ovule protein</fullName>
    </submittedName>
</protein>
<keyword evidence="1" id="KW-1185">Reference proteome</keyword>
<accession>A0A1I7V3W9</accession>
<evidence type="ECO:0000313" key="2">
    <source>
        <dbReference type="WBParaSite" id="Csp11.Scaffold630.g22140.t1"/>
    </source>
</evidence>
<proteinExistence type="predicted"/>
<sequence>MLFEGHSILDHFTEEQQSSMSGNMAMQKIVELRDAPKTIDWEQTISRLSGEVCNVFCRTFQLSKRNGKTTSWPTDNDIEFDKWKEKMKGNRKTGQQQ</sequence>
<dbReference type="WBParaSite" id="Csp11.Scaffold630.g22140.t1">
    <property type="protein sequence ID" value="Csp11.Scaffold630.g22140.t1"/>
    <property type="gene ID" value="Csp11.Scaffold630.g22140"/>
</dbReference>
<dbReference type="Proteomes" id="UP000095282">
    <property type="component" value="Unplaced"/>
</dbReference>
<name>A0A1I7V3W9_9PELO</name>
<dbReference type="AlphaFoldDB" id="A0A1I7V3W9"/>
<reference evidence="2" key="1">
    <citation type="submission" date="2016-11" db="UniProtKB">
        <authorList>
            <consortium name="WormBaseParasite"/>
        </authorList>
    </citation>
    <scope>IDENTIFICATION</scope>
</reference>